<protein>
    <recommendedName>
        <fullName evidence="4">YlaF family protein</fullName>
    </recommendedName>
</protein>
<keyword evidence="1" id="KW-0812">Transmembrane</keyword>
<dbReference type="OrthoDB" id="2679959at2"/>
<feature type="transmembrane region" description="Helical" evidence="1">
    <location>
        <begin position="7"/>
        <end position="25"/>
    </location>
</feature>
<keyword evidence="3" id="KW-1185">Reference proteome</keyword>
<dbReference type="KEGG" id="paek:D3873_04185"/>
<evidence type="ECO:0000313" key="2">
    <source>
        <dbReference type="EMBL" id="AYC29115.1"/>
    </source>
</evidence>
<evidence type="ECO:0008006" key="4">
    <source>
        <dbReference type="Google" id="ProtNLM"/>
    </source>
</evidence>
<evidence type="ECO:0000256" key="1">
    <source>
        <dbReference type="SAM" id="Phobius"/>
    </source>
</evidence>
<gene>
    <name evidence="2" type="ORF">D3873_04185</name>
</gene>
<name>A0A385YQS3_9BACL</name>
<keyword evidence="1" id="KW-1133">Transmembrane helix</keyword>
<organism evidence="2 3">
    <name type="scientific">Paenisporosarcina cavernae</name>
    <dbReference type="NCBI Taxonomy" id="2320858"/>
    <lineage>
        <taxon>Bacteria</taxon>
        <taxon>Bacillati</taxon>
        <taxon>Bacillota</taxon>
        <taxon>Bacilli</taxon>
        <taxon>Bacillales</taxon>
        <taxon>Caryophanaceae</taxon>
        <taxon>Paenisporosarcina</taxon>
    </lineage>
</organism>
<evidence type="ECO:0000313" key="3">
    <source>
        <dbReference type="Proteomes" id="UP000265725"/>
    </source>
</evidence>
<sequence>MKSIKWVFVLYSLGALISMFAIGVFVGLRSIPGVLFSILLLILIMGFGFKTKKKMRDDGTL</sequence>
<dbReference type="AlphaFoldDB" id="A0A385YQS3"/>
<feature type="transmembrane region" description="Helical" evidence="1">
    <location>
        <begin position="31"/>
        <end position="49"/>
    </location>
</feature>
<accession>A0A385YQS3</accession>
<keyword evidence="1" id="KW-0472">Membrane</keyword>
<dbReference type="Pfam" id="PF17259">
    <property type="entry name" value="DUF5325"/>
    <property type="match status" value="1"/>
</dbReference>
<dbReference type="InterPro" id="IPR035211">
    <property type="entry name" value="DUF5325"/>
</dbReference>
<dbReference type="Proteomes" id="UP000265725">
    <property type="component" value="Chromosome"/>
</dbReference>
<dbReference type="EMBL" id="CP032418">
    <property type="protein sequence ID" value="AYC29115.1"/>
    <property type="molecule type" value="Genomic_DNA"/>
</dbReference>
<proteinExistence type="predicted"/>
<reference evidence="3" key="1">
    <citation type="submission" date="2018-09" db="EMBL/GenBank/DDBJ databases">
        <authorList>
            <person name="Zhu H."/>
        </authorList>
    </citation>
    <scope>NUCLEOTIDE SEQUENCE [LARGE SCALE GENOMIC DNA]</scope>
    <source>
        <strain evidence="3">K2R23-3</strain>
    </source>
</reference>
<dbReference type="RefSeq" id="WP_119882856.1">
    <property type="nucleotide sequence ID" value="NZ_CP032418.1"/>
</dbReference>